<organism evidence="2">
    <name type="scientific">Pyricularia oryzae (strain Y34)</name>
    <name type="common">Rice blast fungus</name>
    <name type="synonym">Magnaporthe oryzae</name>
    <dbReference type="NCBI Taxonomy" id="1143189"/>
    <lineage>
        <taxon>Eukaryota</taxon>
        <taxon>Fungi</taxon>
        <taxon>Dikarya</taxon>
        <taxon>Ascomycota</taxon>
        <taxon>Pezizomycotina</taxon>
        <taxon>Sordariomycetes</taxon>
        <taxon>Sordariomycetidae</taxon>
        <taxon>Magnaporthales</taxon>
        <taxon>Pyriculariaceae</taxon>
        <taxon>Pyricularia</taxon>
    </lineage>
</organism>
<evidence type="ECO:0000313" key="2">
    <source>
        <dbReference type="EMBL" id="ELQ40811.1"/>
    </source>
</evidence>
<evidence type="ECO:0000256" key="1">
    <source>
        <dbReference type="SAM" id="MobiDB-lite"/>
    </source>
</evidence>
<feature type="compositionally biased region" description="Basic and acidic residues" evidence="1">
    <location>
        <begin position="1"/>
        <end position="21"/>
    </location>
</feature>
<name>A0AA97P2N3_PYRO3</name>
<dbReference type="Proteomes" id="UP000011086">
    <property type="component" value="Unassembled WGS sequence"/>
</dbReference>
<dbReference type="EMBL" id="JH793908">
    <property type="protein sequence ID" value="ELQ40811.1"/>
    <property type="molecule type" value="Genomic_DNA"/>
</dbReference>
<proteinExistence type="predicted"/>
<feature type="region of interest" description="Disordered" evidence="1">
    <location>
        <begin position="1"/>
        <end position="30"/>
    </location>
</feature>
<accession>A0AA97P2N3</accession>
<gene>
    <name evidence="2" type="ORF">OOU_Y34scaffold00346g3</name>
</gene>
<reference evidence="2" key="1">
    <citation type="journal article" date="2012" name="PLoS Genet.">
        <title>Comparative analysis of the genomes of two field isolates of the rice blast fungus Magnaporthe oryzae.</title>
        <authorList>
            <person name="Xue M."/>
            <person name="Yang J."/>
            <person name="Li Z."/>
            <person name="Hu S."/>
            <person name="Yao N."/>
            <person name="Dean R.A."/>
            <person name="Zhao W."/>
            <person name="Shen M."/>
            <person name="Zhang H."/>
            <person name="Li C."/>
            <person name="Liu L."/>
            <person name="Cao L."/>
            <person name="Xu X."/>
            <person name="Xing Y."/>
            <person name="Hsiang T."/>
            <person name="Zhang Z."/>
            <person name="Xu J.R."/>
            <person name="Peng Y.L."/>
        </authorList>
    </citation>
    <scope>NUCLEOTIDE SEQUENCE</scope>
    <source>
        <strain evidence="2">Y34</strain>
    </source>
</reference>
<sequence length="30" mass="3434">MGPQFKKPENVPKGIKEENSKYNKPISCNK</sequence>
<protein>
    <submittedName>
        <fullName evidence="2">Uncharacterized protein</fullName>
    </submittedName>
</protein>
<dbReference type="AlphaFoldDB" id="A0AA97P2N3"/>